<organism evidence="3 4">
    <name type="scientific">Gordonia crocea</name>
    <dbReference type="NCBI Taxonomy" id="589162"/>
    <lineage>
        <taxon>Bacteria</taxon>
        <taxon>Bacillati</taxon>
        <taxon>Actinomycetota</taxon>
        <taxon>Actinomycetes</taxon>
        <taxon>Mycobacteriales</taxon>
        <taxon>Gordoniaceae</taxon>
        <taxon>Gordonia</taxon>
    </lineage>
</organism>
<keyword evidence="2" id="KW-0560">Oxidoreductase</keyword>
<proteinExistence type="inferred from homology"/>
<dbReference type="PANTHER" id="PTHR43008">
    <property type="entry name" value="BENZIL REDUCTASE"/>
    <property type="match status" value="1"/>
</dbReference>
<gene>
    <name evidence="3" type="ORF">nbrc107697_13790</name>
</gene>
<evidence type="ECO:0000256" key="1">
    <source>
        <dbReference type="ARBA" id="ARBA00006484"/>
    </source>
</evidence>
<evidence type="ECO:0000313" key="3">
    <source>
        <dbReference type="EMBL" id="GED97340.1"/>
    </source>
</evidence>
<protein>
    <submittedName>
        <fullName evidence="3">Oxidoreductase</fullName>
    </submittedName>
</protein>
<dbReference type="OrthoDB" id="9803333at2"/>
<comment type="similarity">
    <text evidence="1">Belongs to the short-chain dehydrogenases/reductases (SDR) family.</text>
</comment>
<accession>A0A7I9UX28</accession>
<dbReference type="SUPFAM" id="SSF51735">
    <property type="entry name" value="NAD(P)-binding Rossmann-fold domains"/>
    <property type="match status" value="1"/>
</dbReference>
<dbReference type="Pfam" id="PF13561">
    <property type="entry name" value="adh_short_C2"/>
    <property type="match status" value="1"/>
</dbReference>
<dbReference type="Proteomes" id="UP000444980">
    <property type="component" value="Unassembled WGS sequence"/>
</dbReference>
<dbReference type="PRINTS" id="PR00081">
    <property type="entry name" value="GDHRDH"/>
</dbReference>
<dbReference type="AlphaFoldDB" id="A0A7I9UX28"/>
<dbReference type="InterPro" id="IPR036291">
    <property type="entry name" value="NAD(P)-bd_dom_sf"/>
</dbReference>
<keyword evidence="4" id="KW-1185">Reference proteome</keyword>
<sequence length="281" mass="28920">MADKAAIVTGGARGMGLATAMILAADHHIVLTDVDETSLGQAVAQIEANGGSAEFVVADITSRDQVDAVFAVAAAAGGLRAVVHAAGVSPHMASAEKLIEINAVGTIHIGEAALAVANEGFALVNVASIAAQMVPGFLIPTRAFRYASTDVAKFRRKLVAAATRTGRKMAAAQAYPISKAFVVWYSADRAAAFGAKGARILSVSPGSFDTEMGRIENDGGAGKLTEFAALKRFGRPEEIAELLAFCASEKPGYLTGVDILCDGGTKAGMGLREMVQLARQA</sequence>
<dbReference type="Gene3D" id="3.40.50.720">
    <property type="entry name" value="NAD(P)-binding Rossmann-like Domain"/>
    <property type="match status" value="1"/>
</dbReference>
<comment type="caution">
    <text evidence="3">The sequence shown here is derived from an EMBL/GenBank/DDBJ whole genome shotgun (WGS) entry which is preliminary data.</text>
</comment>
<dbReference type="RefSeq" id="WP_161926677.1">
    <property type="nucleotide sequence ID" value="NZ_BJOU01000001.1"/>
</dbReference>
<dbReference type="PANTHER" id="PTHR43008:SF4">
    <property type="entry name" value="CHAIN DEHYDROGENASE, PUTATIVE (AFU_ORTHOLOGUE AFUA_4G08710)-RELATED"/>
    <property type="match status" value="1"/>
</dbReference>
<evidence type="ECO:0000313" key="4">
    <source>
        <dbReference type="Proteomes" id="UP000444980"/>
    </source>
</evidence>
<dbReference type="InterPro" id="IPR002347">
    <property type="entry name" value="SDR_fam"/>
</dbReference>
<dbReference type="GO" id="GO:0050664">
    <property type="term" value="F:oxidoreductase activity, acting on NAD(P)H, oxygen as acceptor"/>
    <property type="evidence" value="ECO:0007669"/>
    <property type="project" value="TreeGrafter"/>
</dbReference>
<dbReference type="Pfam" id="PF00106">
    <property type="entry name" value="adh_short"/>
    <property type="match status" value="1"/>
</dbReference>
<name>A0A7I9UX28_9ACTN</name>
<reference evidence="4" key="1">
    <citation type="submission" date="2019-06" db="EMBL/GenBank/DDBJ databases">
        <title>Gordonia isolated from sludge of a wastewater treatment plant.</title>
        <authorList>
            <person name="Tamura T."/>
            <person name="Aoyama K."/>
            <person name="Kang Y."/>
            <person name="Saito S."/>
            <person name="Akiyama N."/>
            <person name="Yazawa K."/>
            <person name="Gonoi T."/>
            <person name="Mikami Y."/>
        </authorList>
    </citation>
    <scope>NUCLEOTIDE SEQUENCE [LARGE SCALE GENOMIC DNA]</scope>
    <source>
        <strain evidence="4">NBRC 107697</strain>
    </source>
</reference>
<dbReference type="EMBL" id="BJOU01000001">
    <property type="protein sequence ID" value="GED97340.1"/>
    <property type="molecule type" value="Genomic_DNA"/>
</dbReference>
<evidence type="ECO:0000256" key="2">
    <source>
        <dbReference type="ARBA" id="ARBA00023002"/>
    </source>
</evidence>
<dbReference type="CDD" id="cd05233">
    <property type="entry name" value="SDR_c"/>
    <property type="match status" value="1"/>
</dbReference>